<reference evidence="2 3" key="1">
    <citation type="journal article" date="2016" name="Nat. Commun.">
        <title>Thousands of microbial genomes shed light on interconnected biogeochemical processes in an aquifer system.</title>
        <authorList>
            <person name="Anantharaman K."/>
            <person name="Brown C.T."/>
            <person name="Hug L.A."/>
            <person name="Sharon I."/>
            <person name="Castelle C.J."/>
            <person name="Probst A.J."/>
            <person name="Thomas B.C."/>
            <person name="Singh A."/>
            <person name="Wilkins M.J."/>
            <person name="Karaoz U."/>
            <person name="Brodie E.L."/>
            <person name="Williams K.H."/>
            <person name="Hubbard S.S."/>
            <person name="Banfield J.F."/>
        </authorList>
    </citation>
    <scope>NUCLEOTIDE SEQUENCE [LARGE SCALE GENOMIC DNA]</scope>
</reference>
<proteinExistence type="predicted"/>
<protein>
    <recommendedName>
        <fullName evidence="4">Ada DNA repair metal-binding domain-containing protein</fullName>
    </recommendedName>
</protein>
<dbReference type="SUPFAM" id="SSF57884">
    <property type="entry name" value="Ada DNA repair protein, N-terminal domain (N-Ada 10)"/>
    <property type="match status" value="1"/>
</dbReference>
<evidence type="ECO:0000313" key="3">
    <source>
        <dbReference type="Proteomes" id="UP000177659"/>
    </source>
</evidence>
<feature type="transmembrane region" description="Helical" evidence="1">
    <location>
        <begin position="21"/>
        <end position="42"/>
    </location>
</feature>
<name>A0A1F6CZ31_9BACT</name>
<gene>
    <name evidence="2" type="ORF">A3D62_00565</name>
</gene>
<keyword evidence="1" id="KW-0472">Membrane</keyword>
<evidence type="ECO:0000256" key="1">
    <source>
        <dbReference type="SAM" id="Phobius"/>
    </source>
</evidence>
<dbReference type="InterPro" id="IPR035451">
    <property type="entry name" value="Ada-like_dom_sf"/>
</dbReference>
<evidence type="ECO:0008006" key="4">
    <source>
        <dbReference type="Google" id="ProtNLM"/>
    </source>
</evidence>
<keyword evidence="1" id="KW-1133">Transmembrane helix</keyword>
<comment type="caution">
    <text evidence="2">The sequence shown here is derived from an EMBL/GenBank/DDBJ whole genome shotgun (WGS) entry which is preliminary data.</text>
</comment>
<dbReference type="Proteomes" id="UP000177659">
    <property type="component" value="Unassembled WGS sequence"/>
</dbReference>
<keyword evidence="1" id="KW-0812">Transmembrane</keyword>
<dbReference type="AlphaFoldDB" id="A0A1F6CZ31"/>
<accession>A0A1F6CZ31</accession>
<dbReference type="EMBL" id="MFLC01000039">
    <property type="protein sequence ID" value="OGG54405.1"/>
    <property type="molecule type" value="Genomic_DNA"/>
</dbReference>
<dbReference type="Gene3D" id="3.40.10.10">
    <property type="entry name" value="DNA Methylphosphotriester Repair Domain"/>
    <property type="match status" value="1"/>
</dbReference>
<evidence type="ECO:0000313" key="2">
    <source>
        <dbReference type="EMBL" id="OGG54405.1"/>
    </source>
</evidence>
<sequence length="126" mass="13208">MSIRDFFTKIKSFARYPSADLLIVALVVLVGSAGFGLGRLSAVDGKKADISIQYPVTAAASEATVEEEGTVNTSGNVVASKNGTKYHFPWCAGAAQISEKNKITFASAKEAQEAGYTPASNCKGLK</sequence>
<organism evidence="2 3">
    <name type="scientific">Candidatus Kaiserbacteria bacterium RIFCSPHIGHO2_02_FULL_49_11</name>
    <dbReference type="NCBI Taxonomy" id="1798489"/>
    <lineage>
        <taxon>Bacteria</taxon>
        <taxon>Candidatus Kaiseribacteriota</taxon>
    </lineage>
</organism>